<evidence type="ECO:0000313" key="3">
    <source>
        <dbReference type="EMBL" id="QGX97318.1"/>
    </source>
</evidence>
<proteinExistence type="inferred from homology"/>
<comment type="similarity">
    <text evidence="1 2">Belongs to the UPF0102 family.</text>
</comment>
<dbReference type="PANTHER" id="PTHR34039:SF1">
    <property type="entry name" value="UPF0102 PROTEIN YRAN"/>
    <property type="match status" value="1"/>
</dbReference>
<dbReference type="GO" id="GO:0003676">
    <property type="term" value="F:nucleic acid binding"/>
    <property type="evidence" value="ECO:0007669"/>
    <property type="project" value="InterPro"/>
</dbReference>
<gene>
    <name evidence="3" type="ORF">EI983_03100</name>
</gene>
<accession>A0A6I6IXF1</accession>
<name>A0A6I6IXF1_9RHOB</name>
<sequence>MQHFNPHSAFACPVEPRRLRGKSNYLSGLAAESAVRRRYETTGAVLAAERWRGQGGEIDLIFLEGDVIVFVEVKKGPSFEWALTRLSEAQMMRIHRSAAEFLGTTPRGQLSEVRFDLALVDQSGAVQVMENAFGHF</sequence>
<protein>
    <recommendedName>
        <fullName evidence="2">UPF0102 protein EI983_03100</fullName>
    </recommendedName>
</protein>
<evidence type="ECO:0000256" key="1">
    <source>
        <dbReference type="ARBA" id="ARBA00006738"/>
    </source>
</evidence>
<keyword evidence="4" id="KW-1185">Reference proteome</keyword>
<dbReference type="RefSeq" id="WP_157705892.1">
    <property type="nucleotide sequence ID" value="NZ_CP034348.1"/>
</dbReference>
<dbReference type="Pfam" id="PF02021">
    <property type="entry name" value="UPF0102"/>
    <property type="match status" value="1"/>
</dbReference>
<organism evidence="3 4">
    <name type="scientific">Roseovarius faecimaris</name>
    <dbReference type="NCBI Taxonomy" id="2494550"/>
    <lineage>
        <taxon>Bacteria</taxon>
        <taxon>Pseudomonadati</taxon>
        <taxon>Pseudomonadota</taxon>
        <taxon>Alphaproteobacteria</taxon>
        <taxon>Rhodobacterales</taxon>
        <taxon>Roseobacteraceae</taxon>
        <taxon>Roseovarius</taxon>
    </lineage>
</organism>
<dbReference type="OrthoDB" id="9812968at2"/>
<dbReference type="InterPro" id="IPR003509">
    <property type="entry name" value="UPF0102_YraN-like"/>
</dbReference>
<reference evidence="4" key="1">
    <citation type="submission" date="2018-12" db="EMBL/GenBank/DDBJ databases">
        <title>Complete genome sequence of Roseovarius sp. MME-070.</title>
        <authorList>
            <person name="Nam Y.-D."/>
            <person name="Kang J."/>
            <person name="Chung W.-H."/>
            <person name="Park Y.S."/>
        </authorList>
    </citation>
    <scope>NUCLEOTIDE SEQUENCE [LARGE SCALE GENOMIC DNA]</scope>
    <source>
        <strain evidence="4">MME-070</strain>
    </source>
</reference>
<dbReference type="SUPFAM" id="SSF52980">
    <property type="entry name" value="Restriction endonuclease-like"/>
    <property type="match status" value="1"/>
</dbReference>
<dbReference type="EMBL" id="CP034348">
    <property type="protein sequence ID" value="QGX97318.1"/>
    <property type="molecule type" value="Genomic_DNA"/>
</dbReference>
<dbReference type="KEGG" id="rom:EI983_03100"/>
<dbReference type="InterPro" id="IPR011856">
    <property type="entry name" value="tRNA_endonuc-like_dom_sf"/>
</dbReference>
<dbReference type="Gene3D" id="3.40.1350.10">
    <property type="match status" value="1"/>
</dbReference>
<dbReference type="PANTHER" id="PTHR34039">
    <property type="entry name" value="UPF0102 PROTEIN YRAN"/>
    <property type="match status" value="1"/>
</dbReference>
<evidence type="ECO:0000313" key="4">
    <source>
        <dbReference type="Proteomes" id="UP000428330"/>
    </source>
</evidence>
<dbReference type="AlphaFoldDB" id="A0A6I6IXF1"/>
<dbReference type="Proteomes" id="UP000428330">
    <property type="component" value="Chromosome"/>
</dbReference>
<dbReference type="HAMAP" id="MF_00048">
    <property type="entry name" value="UPF0102"/>
    <property type="match status" value="1"/>
</dbReference>
<dbReference type="InterPro" id="IPR011335">
    <property type="entry name" value="Restrct_endonuc-II-like"/>
</dbReference>
<evidence type="ECO:0000256" key="2">
    <source>
        <dbReference type="HAMAP-Rule" id="MF_00048"/>
    </source>
</evidence>